<protein>
    <recommendedName>
        <fullName evidence="2">histidine kinase</fullName>
        <ecNumber evidence="2">2.7.13.3</ecNumber>
    </recommendedName>
</protein>
<evidence type="ECO:0000256" key="8">
    <source>
        <dbReference type="PROSITE-ProRule" id="PRU00339"/>
    </source>
</evidence>
<keyword evidence="3" id="KW-0597">Phosphoprotein</keyword>
<evidence type="ECO:0000256" key="5">
    <source>
        <dbReference type="ARBA" id="ARBA00022741"/>
    </source>
</evidence>
<dbReference type="SUPFAM" id="SSF55874">
    <property type="entry name" value="ATPase domain of HSP90 chaperone/DNA topoisomerase II/histidine kinase"/>
    <property type="match status" value="1"/>
</dbReference>
<dbReference type="Gene3D" id="3.30.565.10">
    <property type="entry name" value="Histidine kinase-like ATPase, C-terminal domain"/>
    <property type="match status" value="1"/>
</dbReference>
<dbReference type="Pfam" id="PF02518">
    <property type="entry name" value="HATPase_c"/>
    <property type="match status" value="1"/>
</dbReference>
<keyword evidence="10" id="KW-0812">Transmembrane</keyword>
<evidence type="ECO:0000256" key="9">
    <source>
        <dbReference type="SAM" id="Coils"/>
    </source>
</evidence>
<keyword evidence="6" id="KW-0418">Kinase</keyword>
<dbReference type="Pfam" id="PF14938">
    <property type="entry name" value="SNAP"/>
    <property type="match status" value="1"/>
</dbReference>
<feature type="coiled-coil region" evidence="9">
    <location>
        <begin position="503"/>
        <end position="533"/>
    </location>
</feature>
<feature type="transmembrane region" description="Helical" evidence="10">
    <location>
        <begin position="480"/>
        <end position="500"/>
    </location>
</feature>
<evidence type="ECO:0000256" key="6">
    <source>
        <dbReference type="ARBA" id="ARBA00022777"/>
    </source>
</evidence>
<evidence type="ECO:0000256" key="10">
    <source>
        <dbReference type="SAM" id="Phobius"/>
    </source>
</evidence>
<keyword evidence="7 12" id="KW-0067">ATP-binding</keyword>
<keyword evidence="8" id="KW-0802">TPR repeat</keyword>
<dbReference type="Proteomes" id="UP000812961">
    <property type="component" value="Unassembled WGS sequence"/>
</dbReference>
<evidence type="ECO:0000259" key="11">
    <source>
        <dbReference type="SMART" id="SM00387"/>
    </source>
</evidence>
<evidence type="ECO:0000256" key="4">
    <source>
        <dbReference type="ARBA" id="ARBA00022679"/>
    </source>
</evidence>
<evidence type="ECO:0000256" key="3">
    <source>
        <dbReference type="ARBA" id="ARBA00022553"/>
    </source>
</evidence>
<dbReference type="PANTHER" id="PTHR41523">
    <property type="entry name" value="TWO-COMPONENT SYSTEM SENSOR PROTEIN"/>
    <property type="match status" value="1"/>
</dbReference>
<dbReference type="Pfam" id="PF13181">
    <property type="entry name" value="TPR_8"/>
    <property type="match status" value="3"/>
</dbReference>
<organism evidence="12 13">
    <name type="scientific">Chitinophaga rhizophila</name>
    <dbReference type="NCBI Taxonomy" id="2866212"/>
    <lineage>
        <taxon>Bacteria</taxon>
        <taxon>Pseudomonadati</taxon>
        <taxon>Bacteroidota</taxon>
        <taxon>Chitinophagia</taxon>
        <taxon>Chitinophagales</taxon>
        <taxon>Chitinophagaceae</taxon>
        <taxon>Chitinophaga</taxon>
    </lineage>
</organism>
<keyword evidence="4" id="KW-0808">Transferase</keyword>
<reference evidence="12 13" key="1">
    <citation type="submission" date="2021-08" db="EMBL/GenBank/DDBJ databases">
        <title>The genome sequence of Chitinophaga sp. B61.</title>
        <authorList>
            <person name="Zhang X."/>
        </authorList>
    </citation>
    <scope>NUCLEOTIDE SEQUENCE [LARGE SCALE GENOMIC DNA]</scope>
    <source>
        <strain evidence="12 13">B61</strain>
    </source>
</reference>
<dbReference type="InterPro" id="IPR003594">
    <property type="entry name" value="HATPase_dom"/>
</dbReference>
<sequence>MGGNRYLLFTLFLLCLLCGNYYSIGRTFDNDDKEIAAIRQLMSRGEMYLAKPGTVQADMDSAMAIANRMEQLSRHRNTALGQGLSKLLRARTMVQSGHPQDARIIAQQAVSIFEKLNTPREKADALIELGGTYNNTDEDIPAKISCYQQGIDIYHRLGDKMKEASMLEVLGDINQVKQDYNAALSHLHQALTIYQSIGYKKLQGVYALLGSVHNEKSNYIEALRYNLLAVKTGEELGDSGMLMSTVYNRLAMSYYNIDYTRQSMEYYRKGMYLARINKDPNAIQNFLFNIGELLGKMGRYEEALDSLNAAYTQFPVADANDEGFFMMRFIRMYLQLNDHQQAEKCYRKMLGIYGQVNELMRQELRLSLSTYLVKKGRFAEAAPYLDTFAVMEQTYPSSVLRNASIAQLQYKTDSALGNLSAAIAHMVRHKTLSDSARNLAQSRQLGQLQLQFETDQKDKDIKLLVQRNELQEASLQKERVIRYVIIAGVIILIAFLGLIYSRYRNKKRTNIQLEKQQNEINAQNDMLKGLLDEKEWLLKEIHHRVKNNLQIIISLLNTQSQYLNNKDALAAIRNSQQRMYSMSLIHQRLYQTDNLGKIDMHWYIPEMIGYMKDSFETDRRITFHLACAPIELDVAQAVPVGLILNEAVSNAIKYAFPGGRKGHIDIQLMQTTEDCCELVIADNGAGIPPGMDAMATASLGMSLMQGLSMQLDGQFELTDNHPGVRISLAFRYQNFASTDRLPTFAEEAS</sequence>
<proteinExistence type="predicted"/>
<dbReference type="EMBL" id="JAICCF010000004">
    <property type="protein sequence ID" value="MBW8687395.1"/>
    <property type="molecule type" value="Genomic_DNA"/>
</dbReference>
<dbReference type="GO" id="GO:0005524">
    <property type="term" value="F:ATP binding"/>
    <property type="evidence" value="ECO:0007669"/>
    <property type="project" value="UniProtKB-KW"/>
</dbReference>
<dbReference type="SUPFAM" id="SSF48452">
    <property type="entry name" value="TPR-like"/>
    <property type="match status" value="2"/>
</dbReference>
<evidence type="ECO:0000256" key="1">
    <source>
        <dbReference type="ARBA" id="ARBA00000085"/>
    </source>
</evidence>
<dbReference type="InterPro" id="IPR019734">
    <property type="entry name" value="TPR_rpt"/>
</dbReference>
<keyword evidence="10" id="KW-1133">Transmembrane helix</keyword>
<keyword evidence="9" id="KW-0175">Coiled coil</keyword>
<keyword evidence="13" id="KW-1185">Reference proteome</keyword>
<evidence type="ECO:0000256" key="2">
    <source>
        <dbReference type="ARBA" id="ARBA00012438"/>
    </source>
</evidence>
<dbReference type="PROSITE" id="PS50005">
    <property type="entry name" value="TPR"/>
    <property type="match status" value="1"/>
</dbReference>
<feature type="domain" description="Histidine kinase/HSP90-like ATPase" evidence="11">
    <location>
        <begin position="635"/>
        <end position="734"/>
    </location>
</feature>
<dbReference type="InterPro" id="IPR011495">
    <property type="entry name" value="Sig_transdc_His_kin_sub2_dim/P"/>
</dbReference>
<evidence type="ECO:0000256" key="7">
    <source>
        <dbReference type="ARBA" id="ARBA00022840"/>
    </source>
</evidence>
<keyword evidence="5" id="KW-0547">Nucleotide-binding</keyword>
<dbReference type="SMART" id="SM00028">
    <property type="entry name" value="TPR"/>
    <property type="match status" value="4"/>
</dbReference>
<dbReference type="Gene3D" id="3.30.450.20">
    <property type="entry name" value="PAS domain"/>
    <property type="match status" value="1"/>
</dbReference>
<accession>A0ABS7GJU5</accession>
<name>A0ABS7GJU5_9BACT</name>
<keyword evidence="10" id="KW-0472">Membrane</keyword>
<dbReference type="EC" id="2.7.13.3" evidence="2"/>
<dbReference type="InterPro" id="IPR011990">
    <property type="entry name" value="TPR-like_helical_dom_sf"/>
</dbReference>
<dbReference type="Gene3D" id="1.25.40.10">
    <property type="entry name" value="Tetratricopeptide repeat domain"/>
    <property type="match status" value="2"/>
</dbReference>
<feature type="repeat" description="TPR" evidence="8">
    <location>
        <begin position="284"/>
        <end position="317"/>
    </location>
</feature>
<dbReference type="Pfam" id="PF07568">
    <property type="entry name" value="HisKA_2"/>
    <property type="match status" value="1"/>
</dbReference>
<dbReference type="PANTHER" id="PTHR41523:SF8">
    <property type="entry name" value="ETHYLENE RESPONSE SENSOR PROTEIN"/>
    <property type="match status" value="1"/>
</dbReference>
<evidence type="ECO:0000313" key="12">
    <source>
        <dbReference type="EMBL" id="MBW8687395.1"/>
    </source>
</evidence>
<comment type="caution">
    <text evidence="12">The sequence shown here is derived from an EMBL/GenBank/DDBJ whole genome shotgun (WGS) entry which is preliminary data.</text>
</comment>
<gene>
    <name evidence="12" type="ORF">K1Y79_23870</name>
</gene>
<dbReference type="SMART" id="SM00387">
    <property type="entry name" value="HATPase_c"/>
    <property type="match status" value="1"/>
</dbReference>
<evidence type="ECO:0000313" key="13">
    <source>
        <dbReference type="Proteomes" id="UP000812961"/>
    </source>
</evidence>
<comment type="catalytic activity">
    <reaction evidence="1">
        <text>ATP + protein L-histidine = ADP + protein N-phospho-L-histidine.</text>
        <dbReference type="EC" id="2.7.13.3"/>
    </reaction>
</comment>
<dbReference type="InterPro" id="IPR036890">
    <property type="entry name" value="HATPase_C_sf"/>
</dbReference>